<dbReference type="Proteomes" id="UP000106124">
    <property type="component" value="Segment"/>
</dbReference>
<evidence type="ECO:0000313" key="12">
    <source>
        <dbReference type="EMBL" id="CEQ33616.1"/>
    </source>
</evidence>
<dbReference type="EMBL" id="MH590422">
    <property type="protein sequence ID" value="QAC45759.1"/>
    <property type="molecule type" value="Genomic_DNA"/>
</dbReference>
<dbReference type="EMBL" id="MH590430">
    <property type="protein sequence ID" value="QAC77310.1"/>
    <property type="molecule type" value="Genomic_DNA"/>
</dbReference>
<keyword evidence="4" id="KW-1035">Host cytoplasm</keyword>
<dbReference type="EMBL" id="AB850658">
    <property type="protein sequence ID" value="BAQ20407.1"/>
    <property type="molecule type" value="Genomic_DNA"/>
</dbReference>
<evidence type="ECO:0000313" key="11">
    <source>
        <dbReference type="EMBL" id="CEQ32861.1"/>
    </source>
</evidence>
<dbReference type="EMBL" id="LN824209">
    <property type="protein sequence ID" value="CEQ32861.1"/>
    <property type="molecule type" value="Genomic_DNA"/>
</dbReference>
<dbReference type="EMBL" id="MH590439">
    <property type="protein sequence ID" value="QAD18032.1"/>
    <property type="molecule type" value="Genomic_DNA"/>
</dbReference>
<dbReference type="EMBL" id="MG298904">
    <property type="protein sequence ID" value="AWG92779.1"/>
    <property type="molecule type" value="Genomic_DNA"/>
</dbReference>
<accession>A0A0B6VKY2</accession>
<evidence type="ECO:0000313" key="23">
    <source>
        <dbReference type="EMBL" id="QAE22278.1"/>
    </source>
</evidence>
<evidence type="ECO:0000313" key="18">
    <source>
        <dbReference type="EMBL" id="QAD18032.1"/>
    </source>
</evidence>
<dbReference type="EMBL" id="MH590376">
    <property type="protein sequence ID" value="QAQ66017.1"/>
    <property type="molecule type" value="Genomic_DNA"/>
</dbReference>
<name>A0A0B6VKY2_EBVG</name>
<reference evidence="30" key="8">
    <citation type="submission" date="2018-03" db="EMBL/GenBank/DDBJ databases">
        <authorList>
            <person name="Bei J.-X."/>
            <person name="Han B.-W."/>
        </authorList>
    </citation>
    <scope>NUCLEOTIDE SEQUENCE</scope>
    <source>
        <strain evidence="30">NKTCL-SG07</strain>
    </source>
</reference>
<evidence type="ECO:0000313" key="31">
    <source>
        <dbReference type="EMBL" id="QCG99927.1"/>
    </source>
</evidence>
<keyword evidence="2" id="KW-1040">Host Golgi apparatus</keyword>
<evidence type="ECO:0000313" key="25">
    <source>
        <dbReference type="EMBL" id="QAM15658.1"/>
    </source>
</evidence>
<evidence type="ECO:0000313" key="24">
    <source>
        <dbReference type="EMBL" id="QAF81684.1"/>
    </source>
</evidence>
<dbReference type="EMBL" id="MH144218">
    <property type="protein sequence ID" value="QBM05405.1"/>
    <property type="molecule type" value="Genomic_DNA"/>
</dbReference>
<dbReference type="HAMAP" id="MF_04038">
    <property type="entry name" value="HSV_CEP1"/>
    <property type="match status" value="1"/>
</dbReference>
<reference evidence="10 32" key="1">
    <citation type="submission" date="2013-09" db="EMBL/GenBank/DDBJ databases">
        <title>Target Capture and Whole Genome Sequencing of EBV from Primary Nasopharyngeal Carcinoma Biopsy.</title>
        <authorList>
            <person name="Xiao K."/>
        </authorList>
    </citation>
    <scope>NUCLEOTIDE SEQUENCE [LARGE SCALE GENOMIC DNA]</scope>
    <source>
        <strain evidence="10">HN17</strain>
    </source>
</reference>
<dbReference type="EMBL" id="MH883760">
    <property type="protein sequence ID" value="AXY92522.1"/>
    <property type="molecule type" value="Genomic_DNA"/>
</dbReference>
<gene>
    <name evidence="10" type="primary">BBRF2</name>
    <name evidence="5" type="ORF">EBVaGC2_040</name>
</gene>
<sequence length="278" mass="31286">MASGKHHQPGGTRSLTMQKVSLRVTPRLVLEVNRHNAICVATNVPEFYNARGDLNIRDLRAHVKARMISSQFCGYILVSLLDSEDQVDHLNIFPHVFSERMILYKPNNVNLMEMCALLSMIENAKSPSIGLCREVLGRLTLLHSKCNNLDSLFLYNGARTLLSTLVKYHDLEEGAATPGPWNEGLSLFKLHKELKRAPSEARDLMQSLFLTSGKMGCLARSPKDYCADLNKEEDANSGFTFNLFYQDSLLTKHFQCQTVLQTLRRKCLGSDTVSKIIP</sequence>
<evidence type="ECO:0000313" key="30">
    <source>
        <dbReference type="EMBL" id="QBM05405.1"/>
    </source>
</evidence>
<evidence type="ECO:0000256" key="2">
    <source>
        <dbReference type="ARBA" id="ARBA00022812"/>
    </source>
</evidence>
<dbReference type="Proteomes" id="UP000267327">
    <property type="component" value="Segment"/>
</dbReference>
<dbReference type="EMBL" id="KX125051">
    <property type="protein sequence ID" value="ANQ44832.1"/>
    <property type="molecule type" value="Genomic_DNA"/>
</dbReference>
<reference evidence="31" key="9">
    <citation type="submission" date="2018-09" db="EMBL/GenBank/DDBJ databases">
        <title>Epstein-Barr virus is mostly latent and clonal in angioimmunoblastic T lymphoma.</title>
        <authorList>
            <person name="Bahri R."/>
            <person name="Boyer F."/>
            <person name="Feuillard J."/>
            <person name="Jaccard A."/>
            <person name="Ranger-Rogez S."/>
        </authorList>
    </citation>
    <scope>NUCLEOTIDE SEQUENCE</scope>
    <source>
        <strain evidence="31">AIL16</strain>
    </source>
</reference>
<reference evidence="9" key="6">
    <citation type="journal article" date="2018" name="J. Virol.">
        <title>Sequence variation of Epstein-Barr virus: viral types, geography, codon usage and diseases.</title>
        <authorList>
            <person name="Correia S."/>
            <person name="Bridges R."/>
            <person name="Wegner F."/>
            <person name="Venturini C."/>
            <person name="Palser A."/>
            <person name="Middeldorp J.M."/>
            <person name="Cohen J.I."/>
            <person name="Lorenzetti M.A."/>
            <person name="Bassano I."/>
            <person name="White R.E."/>
            <person name="Kellam P."/>
            <person name="Breuer J."/>
            <person name="Farrell P.J."/>
        </authorList>
    </citation>
    <scope>NUCLEOTIDE SEQUENCE</scope>
    <source>
        <strain evidence="9">Ebv14</strain>
    </source>
</reference>
<reference evidence="5" key="3">
    <citation type="submission" date="2016-04" db="EMBL/GenBank/DDBJ databases">
        <title>Whole-genome sequencing and comparative analysis of Epstein-Barr virus (EBV) in EBV-associated gastric carcinoma.</title>
        <authorList>
            <person name="Zhou L."/>
            <person name="Chen J.-N."/>
        </authorList>
    </citation>
    <scope>NUCLEOTIDE SEQUENCE</scope>
    <source>
        <strain evidence="5">GC-EBV2</strain>
    </source>
</reference>
<evidence type="ECO:0000313" key="22">
    <source>
        <dbReference type="EMBL" id="QAD86677.1"/>
    </source>
</evidence>
<dbReference type="EMBL" id="MH590481">
    <property type="protein sequence ID" value="QAF81684.1"/>
    <property type="molecule type" value="Genomic_DNA"/>
</dbReference>
<evidence type="ECO:0000313" key="21">
    <source>
        <dbReference type="EMBL" id="QAD53553.1"/>
    </source>
</evidence>
<dbReference type="EMBL" id="LN827526">
    <property type="protein sequence ID" value="CEQ33616.1"/>
    <property type="molecule type" value="Genomic_DNA"/>
</dbReference>
<evidence type="ECO:0000313" key="7">
    <source>
        <dbReference type="EMBL" id="AWG88123.1"/>
    </source>
</evidence>
<evidence type="ECO:0000313" key="20">
    <source>
        <dbReference type="EMBL" id="QAD48273.1"/>
    </source>
</evidence>
<dbReference type="Pfam" id="PF01677">
    <property type="entry name" value="Herpes_UL7"/>
    <property type="match status" value="1"/>
</dbReference>
<reference evidence="6" key="4">
    <citation type="submission" date="2017-10" db="EMBL/GenBank/DDBJ databases">
        <title>Epstein Barr virus genome variation.</title>
        <authorList>
            <person name="Palser A."/>
            <person name="Wegner F."/>
            <person name="Bridges R."/>
            <person name="Correia S."/>
            <person name="Elgueta Karstegl C."/>
            <person name="Venturini C."/>
            <person name="Middeldorp J."/>
            <person name="Cohen J.I."/>
            <person name="Hildesheim A."/>
            <person name="Breuer J."/>
            <person name="White R.E."/>
            <person name="Kellam P."/>
            <person name="Farrell P.J."/>
        </authorList>
    </citation>
    <scope>NUCLEOTIDE SEQUENCE</scope>
    <source>
        <strain evidence="6">AH_Saliva_8489</strain>
        <strain evidence="7">GK_BL18</strain>
        <strain evidence="8">JWBL17A</strain>
    </source>
</reference>
<evidence type="ECO:0000313" key="28">
    <source>
        <dbReference type="EMBL" id="QAQ70332.1"/>
    </source>
</evidence>
<evidence type="ECO:0000313" key="17">
    <source>
        <dbReference type="EMBL" id="QAC99249.1"/>
    </source>
</evidence>
<reference evidence="30" key="7">
    <citation type="journal article" date="2018" name="Leukemia">
        <title>Genomic and transcriptomic landscapes of Epstein-Barr virus in extranodal natural killer T-cell lymphoma.</title>
        <authorList>
            <person name="Peng R.J."/>
            <person name="Han B.W."/>
            <person name="Cai Q.Q."/>
            <person name="Zuo X.Y."/>
            <person name="Xia T."/>
            <person name="Chen J.R."/>
            <person name="Feng L.N."/>
            <person name="Lim J.Q."/>
            <person name="Chen S.W."/>
            <person name="Zeng M.S."/>
            <person name="Guo Y.M."/>
            <person name="Li B."/>
            <person name="Xia X.J."/>
            <person name="Xia Y."/>
            <person name="Laurensia Y."/>
            <person name="Chia B.K."/>
            <person name="Huang H.Q."/>
            <person name="Young K.H."/>
            <person name="Lim S.T."/>
            <person name="Ong C.K."/>
            <person name="Zeng Y.X."/>
            <person name="Bei J.X."/>
        </authorList>
    </citation>
    <scope>NUCLEOTIDE SEQUENCE</scope>
    <source>
        <strain evidence="30">NKTCL-SG07</strain>
    </source>
</reference>
<dbReference type="EMBL" id="MG298825">
    <property type="protein sequence ID" value="AWG87642.1"/>
    <property type="molecule type" value="Genomic_DNA"/>
</dbReference>
<protein>
    <submittedName>
        <fullName evidence="5 6">BBRF2</fullName>
    </submittedName>
    <submittedName>
        <fullName evidence="10">Virion egress protein UL7 homolog</fullName>
    </submittedName>
</protein>
<dbReference type="EMBL" id="MG298832">
    <property type="protein sequence ID" value="AWG88123.1"/>
    <property type="molecule type" value="Genomic_DNA"/>
</dbReference>
<dbReference type="EMBL" id="MH837519">
    <property type="protein sequence ID" value="QCG99927.1"/>
    <property type="molecule type" value="Genomic_DNA"/>
</dbReference>
<organismHost>
    <name type="scientific">Homo sapiens</name>
    <name type="common">Human</name>
    <dbReference type="NCBI Taxonomy" id="9606"/>
</organismHost>
<evidence type="ECO:0000313" key="6">
    <source>
        <dbReference type="EMBL" id="AWG87642.1"/>
    </source>
</evidence>
<dbReference type="EMBL" id="MH590398">
    <property type="protein sequence ID" value="QAQ93988.1"/>
    <property type="molecule type" value="Genomic_DNA"/>
</dbReference>
<dbReference type="EMBL" id="MH590378">
    <property type="protein sequence ID" value="QAQ67176.1"/>
    <property type="molecule type" value="Genomic_DNA"/>
</dbReference>
<evidence type="ECO:0000256" key="4">
    <source>
        <dbReference type="ARBA" id="ARBA00023200"/>
    </source>
</evidence>
<evidence type="ECO:0000313" key="29">
    <source>
        <dbReference type="EMBL" id="QAQ93988.1"/>
    </source>
</evidence>
<dbReference type="EMBL" id="MH590545">
    <property type="protein sequence ID" value="QAM15658.1"/>
    <property type="molecule type" value="Genomic_DNA"/>
</dbReference>
<dbReference type="EMBL" id="MH590435">
    <property type="protein sequence ID" value="QAC99249.1"/>
    <property type="molecule type" value="Genomic_DNA"/>
</dbReference>
<dbReference type="InterPro" id="IPR002600">
    <property type="entry name" value="Herpes_UL7"/>
</dbReference>
<reference evidence="13" key="5">
    <citation type="journal article" date="2018" name="Int. J. Cancer">
        <title>High risk Epstein-Barr virus variants characterized by distinct polymorphisms in the EBER locus are strongly associated with nasopharyngeal carcinoma.</title>
        <authorList>
            <person name="Hui K.F."/>
            <person name="Chan T.F."/>
            <person name="Yang W."/>
            <person name="Shen J.J."/>
            <person name="Lam K.P."/>
            <person name="Kwok H."/>
            <person name="Sham P.C."/>
            <person name="Tsao S.W."/>
            <person name="Kwong D.L."/>
            <person name="Lung M.L."/>
            <person name="Chiang A.K."/>
        </authorList>
    </citation>
    <scope>NUCLEOTIDE SEQUENCE</scope>
    <source>
        <strain evidence="24">HKHD112</strain>
        <strain evidence="28">HKHD13</strain>
        <strain evidence="29">HKHD29</strain>
        <strain evidence="13">HKHD44</strain>
        <strain evidence="14">HKHD53</strain>
        <strain evidence="15">HKHD60</strain>
        <strain evidence="16">HKHD61</strain>
        <strain evidence="17">HKHD66</strain>
        <strain evidence="26">HKHD7</strain>
        <strain evidence="18">HKHD70</strain>
        <strain evidence="19">HKHD74</strain>
        <strain evidence="20">HKHD76</strain>
        <strain evidence="21">HKHD77</strain>
        <strain evidence="22">HKHD83</strain>
        <strain evidence="23">HKHD89</strain>
        <strain evidence="27">HKHD9</strain>
        <strain evidence="25">HKNPC34</strain>
    </source>
</reference>
<evidence type="ECO:0000313" key="26">
    <source>
        <dbReference type="EMBL" id="QAQ66017.1"/>
    </source>
</evidence>
<evidence type="ECO:0000313" key="9">
    <source>
        <dbReference type="EMBL" id="AXY92522.1"/>
    </source>
</evidence>
<evidence type="ECO:0000313" key="27">
    <source>
        <dbReference type="EMBL" id="QAQ67176.1"/>
    </source>
</evidence>
<dbReference type="EMBL" id="MH590382">
    <property type="protein sequence ID" value="QAQ70332.1"/>
    <property type="molecule type" value="Genomic_DNA"/>
</dbReference>
<evidence type="ECO:0000313" key="15">
    <source>
        <dbReference type="EMBL" id="QAC73127.1"/>
    </source>
</evidence>
<dbReference type="GO" id="GO:0044423">
    <property type="term" value="C:virion component"/>
    <property type="evidence" value="ECO:0007669"/>
    <property type="project" value="UniProtKB-KW"/>
</dbReference>
<dbReference type="EMBL" id="MH590443">
    <property type="protein sequence ID" value="QAD37918.1"/>
    <property type="molecule type" value="Genomic_DNA"/>
</dbReference>
<dbReference type="EMBL" id="MH590446">
    <property type="protein sequence ID" value="QAD53553.1"/>
    <property type="molecule type" value="Genomic_DNA"/>
</dbReference>
<dbReference type="EMBL" id="MH590458">
    <property type="protein sequence ID" value="QAE22278.1"/>
    <property type="molecule type" value="Genomic_DNA"/>
</dbReference>
<evidence type="ECO:0000313" key="8">
    <source>
        <dbReference type="EMBL" id="AWG92779.1"/>
    </source>
</evidence>
<evidence type="ECO:0000256" key="1">
    <source>
        <dbReference type="ARBA" id="ARBA00022580"/>
    </source>
</evidence>
<evidence type="ECO:0000313" key="5">
    <source>
        <dbReference type="EMBL" id="ANQ44832.1"/>
    </source>
</evidence>
<evidence type="ECO:0000313" key="13">
    <source>
        <dbReference type="EMBL" id="QAC15542.1"/>
    </source>
</evidence>
<evidence type="ECO:0000313" key="10">
    <source>
        <dbReference type="EMBL" id="BAQ20407.1"/>
    </source>
</evidence>
<dbReference type="EMBL" id="MH590413">
    <property type="protein sequence ID" value="QAC15542.1"/>
    <property type="molecule type" value="Genomic_DNA"/>
</dbReference>
<evidence type="ECO:0000256" key="3">
    <source>
        <dbReference type="ARBA" id="ARBA00022844"/>
    </source>
</evidence>
<reference evidence="11" key="2">
    <citation type="submission" date="2015-02" db="EMBL/GenBank/DDBJ databases">
        <authorList>
            <person name="Grayson E Nicholas"/>
        </authorList>
    </citation>
    <scope>NUCLEOTIDE SEQUENCE</scope>
    <source>
        <strain evidence="12">BL37</strain>
        <strain evidence="11">HKN14</strain>
    </source>
</reference>
<dbReference type="EMBL" id="MH590445">
    <property type="protein sequence ID" value="QAD48273.1"/>
    <property type="molecule type" value="Genomic_DNA"/>
</dbReference>
<evidence type="ECO:0000313" key="14">
    <source>
        <dbReference type="EMBL" id="QAC45759.1"/>
    </source>
</evidence>
<proteinExistence type="inferred from homology"/>
<dbReference type="EMBL" id="MH590429">
    <property type="protein sequence ID" value="QAC73127.1"/>
    <property type="molecule type" value="Genomic_DNA"/>
</dbReference>
<organism evidence="10 32">
    <name type="scientific">Epstein-Barr virus (strain GD1)</name>
    <name type="common">HHV-4</name>
    <name type="synonym">Human gammaherpesvirus 4</name>
    <dbReference type="NCBI Taxonomy" id="10376"/>
    <lineage>
        <taxon>Viruses</taxon>
        <taxon>Duplodnaviria</taxon>
        <taxon>Heunggongvirae</taxon>
        <taxon>Peploviricota</taxon>
        <taxon>Herviviricetes</taxon>
        <taxon>Herpesvirales</taxon>
        <taxon>Orthoherpesviridae</taxon>
        <taxon>Gammaherpesvirinae</taxon>
        <taxon>Lymphocryptovirus</taxon>
        <taxon>Lymphocryptovirus humangamma4</taxon>
    </lineage>
</organism>
<dbReference type="EMBL" id="MH590452">
    <property type="protein sequence ID" value="QAD86677.1"/>
    <property type="molecule type" value="Genomic_DNA"/>
</dbReference>
<evidence type="ECO:0000313" key="32">
    <source>
        <dbReference type="Proteomes" id="UP000106124"/>
    </source>
</evidence>
<evidence type="ECO:0000313" key="19">
    <source>
        <dbReference type="EMBL" id="QAD37918.1"/>
    </source>
</evidence>
<keyword evidence="1" id="KW-0920">Virion tegument</keyword>
<keyword evidence="3" id="KW-0946">Virion</keyword>
<dbReference type="Proteomes" id="UP000270498">
    <property type="component" value="Segment"/>
</dbReference>
<evidence type="ECO:0000313" key="16">
    <source>
        <dbReference type="EMBL" id="QAC77310.1"/>
    </source>
</evidence>